<name>A0A6J4HKV3_9ACTN</name>
<protein>
    <submittedName>
        <fullName evidence="2">Trehalose synthase</fullName>
        <ecNumber evidence="2">5.4.99.16</ecNumber>
    </submittedName>
</protein>
<evidence type="ECO:0000313" key="2">
    <source>
        <dbReference type="EMBL" id="CAA9224136.1"/>
    </source>
</evidence>
<dbReference type="SUPFAM" id="SSF56112">
    <property type="entry name" value="Protein kinase-like (PK-like)"/>
    <property type="match status" value="1"/>
</dbReference>
<organism evidence="2">
    <name type="scientific">uncultured Acidimicrobiales bacterium</name>
    <dbReference type="NCBI Taxonomy" id="310071"/>
    <lineage>
        <taxon>Bacteria</taxon>
        <taxon>Bacillati</taxon>
        <taxon>Actinomycetota</taxon>
        <taxon>Acidimicrobiia</taxon>
        <taxon>Acidimicrobiales</taxon>
        <taxon>environmental samples</taxon>
    </lineage>
</organism>
<proteinExistence type="predicted"/>
<dbReference type="Gene3D" id="3.90.1200.10">
    <property type="match status" value="1"/>
</dbReference>
<evidence type="ECO:0000259" key="1">
    <source>
        <dbReference type="Pfam" id="PF01636"/>
    </source>
</evidence>
<dbReference type="EMBL" id="CADCSZ010000051">
    <property type="protein sequence ID" value="CAA9224136.1"/>
    <property type="molecule type" value="Genomic_DNA"/>
</dbReference>
<keyword evidence="2" id="KW-0413">Isomerase</keyword>
<gene>
    <name evidence="2" type="ORF">AVDCRST_MAG76-873</name>
</gene>
<dbReference type="InterPro" id="IPR002575">
    <property type="entry name" value="Aminoglycoside_PTrfase"/>
</dbReference>
<dbReference type="GO" id="GO:0047471">
    <property type="term" value="F:maltose alpha-D-glucosyltransferase activity"/>
    <property type="evidence" value="ECO:0007669"/>
    <property type="project" value="UniProtKB-EC"/>
</dbReference>
<feature type="domain" description="Aminoglycoside phosphotransferase" evidence="1">
    <location>
        <begin position="79"/>
        <end position="285"/>
    </location>
</feature>
<dbReference type="InterPro" id="IPR011009">
    <property type="entry name" value="Kinase-like_dom_sf"/>
</dbReference>
<reference evidence="2" key="1">
    <citation type="submission" date="2020-02" db="EMBL/GenBank/DDBJ databases">
        <authorList>
            <person name="Meier V. D."/>
        </authorList>
    </citation>
    <scope>NUCLEOTIDE SEQUENCE</scope>
    <source>
        <strain evidence="2">AVDCRST_MAG76</strain>
    </source>
</reference>
<sequence length="363" mass="38728">MRAERAAAILRGKRWYGGEAVSGVQPLEPVGHMEHVLAEVAVRPTVETTAYQLLVGAGGDDEVTDPAVAAQVLGHPVRTVRELGAEQSNSSVVVDDEVLVKVFRKVQPGPNPDVEVPAALGAVGFSDVVVPLASWSEQGWDLAVAVPFLGAVVDGWTVSLGHAGDPTDLAAGVGHLTARLHGALAEAFSVRAAEPDALVATYERACADAAVPPDRRTADDLRALPDAGATIRVHGDYHLGQLLRHGDRWYVIDFEGEPNRSLAERRAPAPPLKDLAGMLRSFAYAAVVGGHDEAWEQAAVRSCRDAYLTDPSTAALLPSDPEPVLDAYLLEKAVYELAYERGFRPDWAWIPEKAVQQLVGGSR</sequence>
<dbReference type="Pfam" id="PF01636">
    <property type="entry name" value="APH"/>
    <property type="match status" value="1"/>
</dbReference>
<dbReference type="AlphaFoldDB" id="A0A6J4HKV3"/>
<dbReference type="EC" id="5.4.99.16" evidence="2"/>
<accession>A0A6J4HKV3</accession>